<dbReference type="AlphaFoldDB" id="A0A1T5AYP5"/>
<organism evidence="1 2">
    <name type="scientific">Daejeonella lutea</name>
    <dbReference type="NCBI Taxonomy" id="572036"/>
    <lineage>
        <taxon>Bacteria</taxon>
        <taxon>Pseudomonadati</taxon>
        <taxon>Bacteroidota</taxon>
        <taxon>Sphingobacteriia</taxon>
        <taxon>Sphingobacteriales</taxon>
        <taxon>Sphingobacteriaceae</taxon>
        <taxon>Daejeonella</taxon>
    </lineage>
</organism>
<evidence type="ECO:0000313" key="2">
    <source>
        <dbReference type="Proteomes" id="UP000189981"/>
    </source>
</evidence>
<protein>
    <submittedName>
        <fullName evidence="1">Uncharacterized protein</fullName>
    </submittedName>
</protein>
<sequence>MEANQQVIISLLREHNLALQFDPDMWKDNLVAQKILGVSKSTLLRIRDPEEFIYEQRGKRTYYYLPSIFPKVNAYLK</sequence>
<accession>A0A1T5AYP5</accession>
<dbReference type="EMBL" id="FUYR01000001">
    <property type="protein sequence ID" value="SKB40171.1"/>
    <property type="molecule type" value="Genomic_DNA"/>
</dbReference>
<evidence type="ECO:0000313" key="1">
    <source>
        <dbReference type="EMBL" id="SKB40171.1"/>
    </source>
</evidence>
<proteinExistence type="predicted"/>
<name>A0A1T5AYP5_9SPHI</name>
<gene>
    <name evidence="1" type="ORF">SAMN05661099_1144</name>
</gene>
<keyword evidence="2" id="KW-1185">Reference proteome</keyword>
<dbReference type="Proteomes" id="UP000189981">
    <property type="component" value="Unassembled WGS sequence"/>
</dbReference>
<reference evidence="2" key="1">
    <citation type="submission" date="2017-02" db="EMBL/GenBank/DDBJ databases">
        <authorList>
            <person name="Varghese N."/>
            <person name="Submissions S."/>
        </authorList>
    </citation>
    <scope>NUCLEOTIDE SEQUENCE [LARGE SCALE GENOMIC DNA]</scope>
    <source>
        <strain evidence="2">DSM 22385</strain>
    </source>
</reference>